<keyword evidence="2" id="KW-1185">Reference proteome</keyword>
<organism evidence="1 2">
    <name type="scientific">Allosphingosinicella deserti</name>
    <dbReference type="NCBI Taxonomy" id="2116704"/>
    <lineage>
        <taxon>Bacteria</taxon>
        <taxon>Pseudomonadati</taxon>
        <taxon>Pseudomonadota</taxon>
        <taxon>Alphaproteobacteria</taxon>
        <taxon>Sphingomonadales</taxon>
        <taxon>Sphingomonadaceae</taxon>
        <taxon>Allosphingosinicella</taxon>
    </lineage>
</organism>
<dbReference type="EMBL" id="PXYI01000007">
    <property type="protein sequence ID" value="PSJ37907.1"/>
    <property type="molecule type" value="Genomic_DNA"/>
</dbReference>
<dbReference type="AlphaFoldDB" id="A0A2P7QIU9"/>
<protein>
    <submittedName>
        <fullName evidence="1">Uncharacterized protein</fullName>
    </submittedName>
</protein>
<gene>
    <name evidence="1" type="ORF">C7I55_19540</name>
</gene>
<comment type="caution">
    <text evidence="1">The sequence shown here is derived from an EMBL/GenBank/DDBJ whole genome shotgun (WGS) entry which is preliminary data.</text>
</comment>
<name>A0A2P7QIU9_9SPHN</name>
<reference evidence="1 2" key="1">
    <citation type="submission" date="2018-03" db="EMBL/GenBank/DDBJ databases">
        <title>The draft genome of Sphingosinicella sp. GL-C-18.</title>
        <authorList>
            <person name="Liu L."/>
            <person name="Li L."/>
            <person name="Liang L."/>
            <person name="Zhang X."/>
            <person name="Wang T."/>
        </authorList>
    </citation>
    <scope>NUCLEOTIDE SEQUENCE [LARGE SCALE GENOMIC DNA]</scope>
    <source>
        <strain evidence="1 2">GL-C-18</strain>
    </source>
</reference>
<evidence type="ECO:0000313" key="1">
    <source>
        <dbReference type="EMBL" id="PSJ37907.1"/>
    </source>
</evidence>
<accession>A0A2P7QIU9</accession>
<dbReference type="Proteomes" id="UP000241167">
    <property type="component" value="Unassembled WGS sequence"/>
</dbReference>
<sequence>MTSDELDQLAALEQAATPGPWYVRELDDEACMGAFAVSTRQDTGGNESMRSGAWPGEEMVAACLVQSPAYVVPADGRHEENAKLIAVMRTALPELLRLARVGLASER</sequence>
<proteinExistence type="predicted"/>
<evidence type="ECO:0000313" key="2">
    <source>
        <dbReference type="Proteomes" id="UP000241167"/>
    </source>
</evidence>